<sequence>MFSIISSNSLKLSRSFNLIPPLYIIYHIKIKKVVYPSRREINDFFIIYPALTGSKTPSSKFSEGKGVRWGINCP</sequence>
<protein>
    <submittedName>
        <fullName evidence="1">Uncharacterized protein</fullName>
    </submittedName>
</protein>
<dbReference type="Proteomes" id="UP000228484">
    <property type="component" value="Unassembled WGS sequence"/>
</dbReference>
<keyword evidence="2" id="KW-1185">Reference proteome</keyword>
<dbReference type="EMBL" id="NWUW01000005">
    <property type="protein sequence ID" value="PIE95615.1"/>
    <property type="molecule type" value="Genomic_DNA"/>
</dbReference>
<gene>
    <name evidence="1" type="ORF">CO726_09970</name>
</gene>
<comment type="caution">
    <text evidence="1">The sequence shown here is derived from an EMBL/GenBank/DDBJ whole genome shotgun (WGS) entry which is preliminary data.</text>
</comment>
<organism evidence="1 2">
    <name type="scientific">Bacillus fungorum</name>
    <dbReference type="NCBI Taxonomy" id="2039284"/>
    <lineage>
        <taxon>Bacteria</taxon>
        <taxon>Bacillati</taxon>
        <taxon>Bacillota</taxon>
        <taxon>Bacilli</taxon>
        <taxon>Bacillales</taxon>
        <taxon>Bacillaceae</taxon>
        <taxon>Bacillus</taxon>
    </lineage>
</organism>
<dbReference type="AlphaFoldDB" id="A0A2G6QFS5"/>
<evidence type="ECO:0000313" key="2">
    <source>
        <dbReference type="Proteomes" id="UP000228484"/>
    </source>
</evidence>
<proteinExistence type="predicted"/>
<accession>A0A2G6QFS5</accession>
<evidence type="ECO:0000313" key="1">
    <source>
        <dbReference type="EMBL" id="PIE95615.1"/>
    </source>
</evidence>
<name>A0A2G6QFS5_9BACI</name>
<reference evidence="1 2" key="1">
    <citation type="submission" date="2017-09" db="EMBL/GenBank/DDBJ databases">
        <title>Biocontrol bacteria screening and application from spent mushroom substrate.</title>
        <authorList>
            <person name="Sun X."/>
        </authorList>
    </citation>
    <scope>NUCLEOTIDE SEQUENCE [LARGE SCALE GENOMIC DNA]</scope>
    <source>
        <strain evidence="1 2">100374</strain>
    </source>
</reference>